<name>A0A1H7RFU9_STRJI</name>
<dbReference type="Proteomes" id="UP000183015">
    <property type="component" value="Unassembled WGS sequence"/>
</dbReference>
<organism evidence="1 2">
    <name type="scientific">Streptacidiphilus jiangxiensis</name>
    <dbReference type="NCBI Taxonomy" id="235985"/>
    <lineage>
        <taxon>Bacteria</taxon>
        <taxon>Bacillati</taxon>
        <taxon>Actinomycetota</taxon>
        <taxon>Actinomycetes</taxon>
        <taxon>Kitasatosporales</taxon>
        <taxon>Streptomycetaceae</taxon>
        <taxon>Streptacidiphilus</taxon>
    </lineage>
</organism>
<gene>
    <name evidence="1" type="ORF">SAMN05414137_110113</name>
</gene>
<protein>
    <submittedName>
        <fullName evidence="1">Uncharacterized protein</fullName>
    </submittedName>
</protein>
<accession>A0A1H7RFU9</accession>
<keyword evidence="2" id="KW-1185">Reference proteome</keyword>
<reference evidence="2" key="1">
    <citation type="submission" date="2016-10" db="EMBL/GenBank/DDBJ databases">
        <authorList>
            <person name="Varghese N."/>
        </authorList>
    </citation>
    <scope>NUCLEOTIDE SEQUENCE [LARGE SCALE GENOMIC DNA]</scope>
    <source>
        <strain evidence="2">DSM 45096 / BCRC 16803 / CGMCC 4.1857 / CIP 109030 / JCM 12277 / KCTC 19219 / NBRC 100920 / 33214</strain>
    </source>
</reference>
<dbReference type="EMBL" id="FOAZ01000010">
    <property type="protein sequence ID" value="SEL59200.1"/>
    <property type="molecule type" value="Genomic_DNA"/>
</dbReference>
<evidence type="ECO:0000313" key="1">
    <source>
        <dbReference type="EMBL" id="SEL59200.1"/>
    </source>
</evidence>
<dbReference type="AlphaFoldDB" id="A0A1H7RFU9"/>
<proteinExistence type="predicted"/>
<evidence type="ECO:0000313" key="2">
    <source>
        <dbReference type="Proteomes" id="UP000183015"/>
    </source>
</evidence>
<sequence>MSDQANHQKVGSNKLISADRCIEGLFPAVAAFPDGFMG</sequence>